<reference evidence="1" key="1">
    <citation type="submission" date="2021-05" db="EMBL/GenBank/DDBJ databases">
        <authorList>
            <person name="Alioto T."/>
            <person name="Alioto T."/>
            <person name="Gomez Garrido J."/>
        </authorList>
    </citation>
    <scope>NUCLEOTIDE SEQUENCE</scope>
</reference>
<dbReference type="AlphaFoldDB" id="A0A8D8RNN6"/>
<accession>A0A8D8RNN6</accession>
<proteinExistence type="predicted"/>
<organism evidence="1">
    <name type="scientific">Cacopsylla melanoneura</name>
    <dbReference type="NCBI Taxonomy" id="428564"/>
    <lineage>
        <taxon>Eukaryota</taxon>
        <taxon>Metazoa</taxon>
        <taxon>Ecdysozoa</taxon>
        <taxon>Arthropoda</taxon>
        <taxon>Hexapoda</taxon>
        <taxon>Insecta</taxon>
        <taxon>Pterygota</taxon>
        <taxon>Neoptera</taxon>
        <taxon>Paraneoptera</taxon>
        <taxon>Hemiptera</taxon>
        <taxon>Sternorrhyncha</taxon>
        <taxon>Psylloidea</taxon>
        <taxon>Psyllidae</taxon>
        <taxon>Psyllinae</taxon>
        <taxon>Cacopsylla</taxon>
    </lineage>
</organism>
<evidence type="ECO:0000313" key="1">
    <source>
        <dbReference type="EMBL" id="CAG6654759.1"/>
    </source>
</evidence>
<name>A0A8D8RNN6_9HEMI</name>
<protein>
    <submittedName>
        <fullName evidence="1">Uncharacterized protein</fullName>
    </submittedName>
</protein>
<dbReference type="EMBL" id="HBUF01178957">
    <property type="protein sequence ID" value="CAG6654759.1"/>
    <property type="molecule type" value="Transcribed_RNA"/>
</dbReference>
<sequence length="104" mass="12392">MKRFFIIARKLILMIKKPNNKISILILPLYGTFFEEIDRKVSWKNCNNKSLDKYELLKTGKSLFGTCYNLQPCFQMKFFVTTMFLDEKFCADYKNENHLFVGQV</sequence>